<dbReference type="Pfam" id="PF13894">
    <property type="entry name" value="zf-C2H2_4"/>
    <property type="match status" value="2"/>
</dbReference>
<feature type="region of interest" description="Disordered" evidence="7">
    <location>
        <begin position="189"/>
        <end position="222"/>
    </location>
</feature>
<proteinExistence type="predicted"/>
<evidence type="ECO:0000256" key="4">
    <source>
        <dbReference type="ARBA" id="ARBA00022833"/>
    </source>
</evidence>
<dbReference type="EnsemblMetazoa" id="LLOJ006373-RA">
    <property type="protein sequence ID" value="LLOJ006373-PA"/>
    <property type="gene ID" value="LLOJ006373"/>
</dbReference>
<dbReference type="InterPro" id="IPR036236">
    <property type="entry name" value="Znf_C2H2_sf"/>
</dbReference>
<feature type="domain" description="C2H2-type" evidence="8">
    <location>
        <begin position="134"/>
        <end position="161"/>
    </location>
</feature>
<name>A0A1B0CNQ1_LUTLO</name>
<reference evidence="9" key="1">
    <citation type="submission" date="2020-05" db="UniProtKB">
        <authorList>
            <consortium name="EnsemblMetazoa"/>
        </authorList>
    </citation>
    <scope>IDENTIFICATION</scope>
    <source>
        <strain evidence="9">Jacobina</strain>
    </source>
</reference>
<evidence type="ECO:0000313" key="10">
    <source>
        <dbReference type="Proteomes" id="UP000092461"/>
    </source>
</evidence>
<dbReference type="VEuPathDB" id="VectorBase:LLONM1_009959"/>
<dbReference type="EMBL" id="AJWK01020625">
    <property type="status" value="NOT_ANNOTATED_CDS"/>
    <property type="molecule type" value="Genomic_DNA"/>
</dbReference>
<dbReference type="GO" id="GO:0000978">
    <property type="term" value="F:RNA polymerase II cis-regulatory region sequence-specific DNA binding"/>
    <property type="evidence" value="ECO:0007669"/>
    <property type="project" value="TreeGrafter"/>
</dbReference>
<evidence type="ECO:0000256" key="5">
    <source>
        <dbReference type="ARBA" id="ARBA00023242"/>
    </source>
</evidence>
<comment type="subcellular location">
    <subcellularLocation>
        <location evidence="1">Nucleus</location>
    </subcellularLocation>
</comment>
<dbReference type="InterPro" id="IPR051643">
    <property type="entry name" value="Transcr_Reg_ZincFinger"/>
</dbReference>
<feature type="domain" description="C2H2-type" evidence="8">
    <location>
        <begin position="222"/>
        <end position="249"/>
    </location>
</feature>
<dbReference type="InterPro" id="IPR013087">
    <property type="entry name" value="Znf_C2H2_type"/>
</dbReference>
<dbReference type="PROSITE" id="PS00028">
    <property type="entry name" value="ZINC_FINGER_C2H2_1"/>
    <property type="match status" value="3"/>
</dbReference>
<keyword evidence="4" id="KW-0862">Zinc</keyword>
<dbReference type="EMBL" id="AJWK01020624">
    <property type="status" value="NOT_ANNOTATED_CDS"/>
    <property type="molecule type" value="Genomic_DNA"/>
</dbReference>
<feature type="domain" description="C2H2-type" evidence="8">
    <location>
        <begin position="91"/>
        <end position="118"/>
    </location>
</feature>
<keyword evidence="2" id="KW-0479">Metal-binding</keyword>
<dbReference type="PROSITE" id="PS50157">
    <property type="entry name" value="ZINC_FINGER_C2H2_2"/>
    <property type="match status" value="3"/>
</dbReference>
<evidence type="ECO:0000256" key="2">
    <source>
        <dbReference type="ARBA" id="ARBA00022723"/>
    </source>
</evidence>
<feature type="region of interest" description="Disordered" evidence="7">
    <location>
        <begin position="60"/>
        <end position="90"/>
    </location>
</feature>
<dbReference type="Pfam" id="PF00096">
    <property type="entry name" value="zf-C2H2"/>
    <property type="match status" value="1"/>
</dbReference>
<keyword evidence="3 6" id="KW-0863">Zinc-finger</keyword>
<dbReference type="GO" id="GO:0000981">
    <property type="term" value="F:DNA-binding transcription factor activity, RNA polymerase II-specific"/>
    <property type="evidence" value="ECO:0007669"/>
    <property type="project" value="TreeGrafter"/>
</dbReference>
<dbReference type="Gene3D" id="3.30.160.60">
    <property type="entry name" value="Classic Zinc Finger"/>
    <property type="match status" value="1"/>
</dbReference>
<dbReference type="PANTHER" id="PTHR24396:SF19">
    <property type="entry name" value="FI01119P"/>
    <property type="match status" value="1"/>
</dbReference>
<evidence type="ECO:0000313" key="9">
    <source>
        <dbReference type="EnsemblMetazoa" id="LLOJ006373-PA"/>
    </source>
</evidence>
<dbReference type="AlphaFoldDB" id="A0A1B0CNQ1"/>
<dbReference type="Proteomes" id="UP000092461">
    <property type="component" value="Unassembled WGS sequence"/>
</dbReference>
<keyword evidence="5" id="KW-0539">Nucleus</keyword>
<keyword evidence="10" id="KW-1185">Reference proteome</keyword>
<accession>A0A1B0CNQ1</accession>
<evidence type="ECO:0000256" key="1">
    <source>
        <dbReference type="ARBA" id="ARBA00004123"/>
    </source>
</evidence>
<sequence>MDYTKMSMDMESVFNLNILDHQTYYTQFPMGVVPQLPPETQRIDSTPLVIPKVEVYEQQPSGEAAQQGTHQANNTPAMLQGAQGSPPPGTSQCPHCFKTFKSAKAFKSHLRTHSDVSRTVPPGQVHGMEPKQWCVCNYCNKVFYDPNLLKQHIATHTKEQQHKCQFCYKSFPEKAPRRSSFPNVEVYEQQPSGEAAQQGTHQANNTPAMLQGAQGSPPPGTSQCPHCFKTFKSAKAFKSHLRTHSDVSRTVPPGQVHGMEPKQWSFFVFTKYNCI</sequence>
<dbReference type="SUPFAM" id="SSF57667">
    <property type="entry name" value="beta-beta-alpha zinc fingers"/>
    <property type="match status" value="1"/>
</dbReference>
<protein>
    <recommendedName>
        <fullName evidence="8">C2H2-type domain-containing protein</fullName>
    </recommendedName>
</protein>
<organism evidence="9 10">
    <name type="scientific">Lutzomyia longipalpis</name>
    <name type="common">Sand fly</name>
    <dbReference type="NCBI Taxonomy" id="7200"/>
    <lineage>
        <taxon>Eukaryota</taxon>
        <taxon>Metazoa</taxon>
        <taxon>Ecdysozoa</taxon>
        <taxon>Arthropoda</taxon>
        <taxon>Hexapoda</taxon>
        <taxon>Insecta</taxon>
        <taxon>Pterygota</taxon>
        <taxon>Neoptera</taxon>
        <taxon>Endopterygota</taxon>
        <taxon>Diptera</taxon>
        <taxon>Nematocera</taxon>
        <taxon>Psychodoidea</taxon>
        <taxon>Psychodidae</taxon>
        <taxon>Lutzomyia</taxon>
        <taxon>Lutzomyia</taxon>
    </lineage>
</organism>
<dbReference type="GO" id="GO:0008270">
    <property type="term" value="F:zinc ion binding"/>
    <property type="evidence" value="ECO:0007669"/>
    <property type="project" value="UniProtKB-KW"/>
</dbReference>
<dbReference type="PANTHER" id="PTHR24396">
    <property type="entry name" value="ZINC FINGER PROTEIN"/>
    <property type="match status" value="1"/>
</dbReference>
<evidence type="ECO:0000256" key="7">
    <source>
        <dbReference type="SAM" id="MobiDB-lite"/>
    </source>
</evidence>
<dbReference type="SMART" id="SM00355">
    <property type="entry name" value="ZnF_C2H2"/>
    <property type="match status" value="3"/>
</dbReference>
<evidence type="ECO:0000256" key="6">
    <source>
        <dbReference type="PROSITE-ProRule" id="PRU00042"/>
    </source>
</evidence>
<evidence type="ECO:0000259" key="8">
    <source>
        <dbReference type="PROSITE" id="PS50157"/>
    </source>
</evidence>
<feature type="compositionally biased region" description="Polar residues" evidence="7">
    <location>
        <begin position="189"/>
        <end position="208"/>
    </location>
</feature>
<dbReference type="VEuPathDB" id="VectorBase:LLOJ006373"/>
<evidence type="ECO:0000256" key="3">
    <source>
        <dbReference type="ARBA" id="ARBA00022771"/>
    </source>
</evidence>
<dbReference type="GO" id="GO:0005634">
    <property type="term" value="C:nucleus"/>
    <property type="evidence" value="ECO:0007669"/>
    <property type="project" value="UniProtKB-SubCell"/>
</dbReference>
<feature type="compositionally biased region" description="Polar residues" evidence="7">
    <location>
        <begin position="60"/>
        <end position="77"/>
    </location>
</feature>